<evidence type="ECO:0000313" key="10">
    <source>
        <dbReference type="EnsemblMetazoa" id="G17554.6:cds"/>
    </source>
</evidence>
<evidence type="ECO:0000256" key="5">
    <source>
        <dbReference type="ARBA" id="ARBA00023136"/>
    </source>
</evidence>
<evidence type="ECO:0000256" key="4">
    <source>
        <dbReference type="ARBA" id="ARBA00023040"/>
    </source>
</evidence>
<dbReference type="InterPro" id="IPR017452">
    <property type="entry name" value="GPCR_Rhodpsn_7TM"/>
</dbReference>
<evidence type="ECO:0000256" key="2">
    <source>
        <dbReference type="ARBA" id="ARBA00022692"/>
    </source>
</evidence>
<keyword evidence="7" id="KW-0807">Transducer</keyword>
<dbReference type="InterPro" id="IPR000276">
    <property type="entry name" value="GPCR_Rhodpsn"/>
</dbReference>
<evidence type="ECO:0000256" key="8">
    <source>
        <dbReference type="SAM" id="Phobius"/>
    </source>
</evidence>
<feature type="domain" description="G-protein coupled receptors family 1 profile" evidence="9">
    <location>
        <begin position="29"/>
        <end position="116"/>
    </location>
</feature>
<dbReference type="GO" id="GO:0016020">
    <property type="term" value="C:membrane"/>
    <property type="evidence" value="ECO:0007669"/>
    <property type="project" value="UniProtKB-SubCell"/>
</dbReference>
<organism evidence="10 11">
    <name type="scientific">Magallana gigas</name>
    <name type="common">Pacific oyster</name>
    <name type="synonym">Crassostrea gigas</name>
    <dbReference type="NCBI Taxonomy" id="29159"/>
    <lineage>
        <taxon>Eukaryota</taxon>
        <taxon>Metazoa</taxon>
        <taxon>Spiralia</taxon>
        <taxon>Lophotrochozoa</taxon>
        <taxon>Mollusca</taxon>
        <taxon>Bivalvia</taxon>
        <taxon>Autobranchia</taxon>
        <taxon>Pteriomorphia</taxon>
        <taxon>Ostreida</taxon>
        <taxon>Ostreoidea</taxon>
        <taxon>Ostreidae</taxon>
        <taxon>Magallana</taxon>
    </lineage>
</organism>
<dbReference type="GO" id="GO:0004930">
    <property type="term" value="F:G protein-coupled receptor activity"/>
    <property type="evidence" value="ECO:0007669"/>
    <property type="project" value="UniProtKB-KW"/>
</dbReference>
<dbReference type="PANTHER" id="PTHR24238">
    <property type="entry name" value="G-PROTEIN COUPLED RECEPTOR"/>
    <property type="match status" value="1"/>
</dbReference>
<evidence type="ECO:0000313" key="11">
    <source>
        <dbReference type="Proteomes" id="UP000005408"/>
    </source>
</evidence>
<comment type="subcellular location">
    <subcellularLocation>
        <location evidence="1">Membrane</location>
        <topology evidence="1">Multi-pass membrane protein</topology>
    </subcellularLocation>
</comment>
<feature type="transmembrane region" description="Helical" evidence="8">
    <location>
        <begin position="49"/>
        <end position="69"/>
    </location>
</feature>
<dbReference type="EnsemblMetazoa" id="G17554.6">
    <property type="protein sequence ID" value="G17554.6:cds"/>
    <property type="gene ID" value="G17554"/>
</dbReference>
<proteinExistence type="predicted"/>
<keyword evidence="6" id="KW-0675">Receptor</keyword>
<keyword evidence="2 8" id="KW-0812">Transmembrane</keyword>
<keyword evidence="5 8" id="KW-0472">Membrane</keyword>
<accession>A0A8W8J6U2</accession>
<evidence type="ECO:0000256" key="1">
    <source>
        <dbReference type="ARBA" id="ARBA00004141"/>
    </source>
</evidence>
<keyword evidence="11" id="KW-1185">Reference proteome</keyword>
<dbReference type="PANTHER" id="PTHR24238:SF47">
    <property type="entry name" value="ECDYSTEROIDS_DOPAMINE RECEPTOR-RELATED"/>
    <property type="match status" value="1"/>
</dbReference>
<feature type="transmembrane region" description="Helical" evidence="8">
    <location>
        <begin position="89"/>
        <end position="115"/>
    </location>
</feature>
<feature type="transmembrane region" description="Helical" evidence="8">
    <location>
        <begin position="136"/>
        <end position="158"/>
    </location>
</feature>
<dbReference type="Proteomes" id="UP000005408">
    <property type="component" value="Unassembled WGS sequence"/>
</dbReference>
<protein>
    <recommendedName>
        <fullName evidence="9">G-protein coupled receptors family 1 profile domain-containing protein</fullName>
    </recommendedName>
</protein>
<keyword evidence="4" id="KW-0297">G-protein coupled receptor</keyword>
<dbReference type="Gene3D" id="1.20.1070.10">
    <property type="entry name" value="Rhodopsin 7-helix transmembrane proteins"/>
    <property type="match status" value="2"/>
</dbReference>
<dbReference type="PROSITE" id="PS50262">
    <property type="entry name" value="G_PROTEIN_RECEP_F1_2"/>
    <property type="match status" value="1"/>
</dbReference>
<evidence type="ECO:0000256" key="6">
    <source>
        <dbReference type="ARBA" id="ARBA00023170"/>
    </source>
</evidence>
<evidence type="ECO:0000256" key="3">
    <source>
        <dbReference type="ARBA" id="ARBA00022989"/>
    </source>
</evidence>
<evidence type="ECO:0000256" key="7">
    <source>
        <dbReference type="ARBA" id="ARBA00023224"/>
    </source>
</evidence>
<dbReference type="CDD" id="cd00637">
    <property type="entry name" value="7tm_classA_rhodopsin-like"/>
    <property type="match status" value="1"/>
</dbReference>
<dbReference type="PRINTS" id="PR00237">
    <property type="entry name" value="GPCRRHODOPSN"/>
</dbReference>
<feature type="transmembrane region" description="Helical" evidence="8">
    <location>
        <begin position="211"/>
        <end position="229"/>
    </location>
</feature>
<evidence type="ECO:0000259" key="9">
    <source>
        <dbReference type="PROSITE" id="PS50262"/>
    </source>
</evidence>
<sequence length="263" mass="29821">MSDVNLAFRDWNMGALVLISVIILPGILGNSLVMAIFYREFKKSAYRTFVLWLAVLDLAGCLLVMPYLLVNIVTPVSMDNEVVCKVGRFLSYVIMMTSHFILVVIAVDSSLDIGIPGLKATRCFTADKYKDSPAHLIYYIVINVVGAMVTLLISVLYFQVIRKIRKQFQENERTLHPSVPKLQHSGTLVDYSVGSFFCRLSFAEGVAYNTAMYFFLLNSVLNSVIYGFTDKRFKRRFLLLFKRQQFNVNNQETTDGTSSNNVI</sequence>
<feature type="transmembrane region" description="Helical" evidence="8">
    <location>
        <begin position="15"/>
        <end position="37"/>
    </location>
</feature>
<dbReference type="SUPFAM" id="SSF81321">
    <property type="entry name" value="Family A G protein-coupled receptor-like"/>
    <property type="match status" value="1"/>
</dbReference>
<dbReference type="AlphaFoldDB" id="A0A8W8J6U2"/>
<name>A0A8W8J6U2_MAGGI</name>
<keyword evidence="3 8" id="KW-1133">Transmembrane helix</keyword>
<reference evidence="10" key="1">
    <citation type="submission" date="2022-08" db="UniProtKB">
        <authorList>
            <consortium name="EnsemblMetazoa"/>
        </authorList>
    </citation>
    <scope>IDENTIFICATION</scope>
    <source>
        <strain evidence="10">05x7-T-G4-1.051#20</strain>
    </source>
</reference>
<dbReference type="Pfam" id="PF00001">
    <property type="entry name" value="7tm_1"/>
    <property type="match status" value="1"/>
</dbReference>